<dbReference type="KEGG" id="cts:Ctha_1127"/>
<gene>
    <name evidence="1" type="ordered locus">Ctha_1127</name>
</gene>
<dbReference type="HOGENOM" id="CLU_3326320_0_0_10"/>
<evidence type="ECO:0000313" key="2">
    <source>
        <dbReference type="Proteomes" id="UP000001208"/>
    </source>
</evidence>
<dbReference type="Proteomes" id="UP000001208">
    <property type="component" value="Chromosome"/>
</dbReference>
<protein>
    <submittedName>
        <fullName evidence="1">Uncharacterized protein</fullName>
    </submittedName>
</protein>
<accession>B3QYG3</accession>
<sequence length="38" mass="4310">MTEFFVNDCEEEGFRVVMPNGVTHSLMSRMDSSPRGSE</sequence>
<reference evidence="1 2" key="1">
    <citation type="submission" date="2008-06" db="EMBL/GenBank/DDBJ databases">
        <title>Complete sequence of Chloroherpeton thalassium ATCC 35110.</title>
        <authorList>
            <consortium name="US DOE Joint Genome Institute"/>
            <person name="Lucas S."/>
            <person name="Copeland A."/>
            <person name="Lapidus A."/>
            <person name="Glavina del Rio T."/>
            <person name="Dalin E."/>
            <person name="Tice H."/>
            <person name="Bruce D."/>
            <person name="Goodwin L."/>
            <person name="Pitluck S."/>
            <person name="Schmutz J."/>
            <person name="Larimer F."/>
            <person name="Land M."/>
            <person name="Hauser L."/>
            <person name="Kyrpides N."/>
            <person name="Mikhailova N."/>
            <person name="Liu Z."/>
            <person name="Li T."/>
            <person name="Zhao F."/>
            <person name="Overmann J."/>
            <person name="Bryant D.A."/>
            <person name="Richardson P."/>
        </authorList>
    </citation>
    <scope>NUCLEOTIDE SEQUENCE [LARGE SCALE GENOMIC DNA]</scope>
    <source>
        <strain evidence="2">ATCC 35110 / GB-78</strain>
    </source>
</reference>
<dbReference type="STRING" id="517418.Ctha_1127"/>
<organism evidence="1 2">
    <name type="scientific">Chloroherpeton thalassium (strain ATCC 35110 / GB-78)</name>
    <dbReference type="NCBI Taxonomy" id="517418"/>
    <lineage>
        <taxon>Bacteria</taxon>
        <taxon>Pseudomonadati</taxon>
        <taxon>Chlorobiota</taxon>
        <taxon>Chlorobiia</taxon>
        <taxon>Chlorobiales</taxon>
        <taxon>Chloroherpetonaceae</taxon>
        <taxon>Chloroherpeton</taxon>
    </lineage>
</organism>
<name>B3QYG3_CHLT3</name>
<dbReference type="EMBL" id="CP001100">
    <property type="protein sequence ID" value="ACF13591.1"/>
    <property type="molecule type" value="Genomic_DNA"/>
</dbReference>
<evidence type="ECO:0000313" key="1">
    <source>
        <dbReference type="EMBL" id="ACF13591.1"/>
    </source>
</evidence>
<proteinExistence type="predicted"/>
<dbReference type="AlphaFoldDB" id="B3QYG3"/>
<keyword evidence="2" id="KW-1185">Reference proteome</keyword>